<comment type="caution">
    <text evidence="4">The sequence shown here is derived from an EMBL/GenBank/DDBJ whole genome shotgun (WGS) entry which is preliminary data.</text>
</comment>
<dbReference type="GO" id="GO:0019867">
    <property type="term" value="C:outer membrane"/>
    <property type="evidence" value="ECO:0007669"/>
    <property type="project" value="InterPro"/>
</dbReference>
<dbReference type="OrthoDB" id="5298735at2"/>
<evidence type="ECO:0000256" key="2">
    <source>
        <dbReference type="ARBA" id="ARBA00023136"/>
    </source>
</evidence>
<dbReference type="EMBL" id="PXYG01000003">
    <property type="protein sequence ID" value="PSJ45709.1"/>
    <property type="molecule type" value="Genomic_DNA"/>
</dbReference>
<keyword evidence="5" id="KW-1185">Reference proteome</keyword>
<dbReference type="Pfam" id="PF05433">
    <property type="entry name" value="Rick_17kDa_Anti"/>
    <property type="match status" value="1"/>
</dbReference>
<gene>
    <name evidence="4" type="ORF">C7H85_10030</name>
</gene>
<dbReference type="InterPro" id="IPR008816">
    <property type="entry name" value="Gly_zipper_2TM_dom"/>
</dbReference>
<feature type="domain" description="Glycine zipper 2TM" evidence="3">
    <location>
        <begin position="73"/>
        <end position="113"/>
    </location>
</feature>
<dbReference type="InterPro" id="IPR051407">
    <property type="entry name" value="Bact_OM_lipoprot/Surf_antigen"/>
</dbReference>
<accession>A0A2P7R664</accession>
<organism evidence="4 5">
    <name type="scientific">Zobellella endophytica</name>
    <dbReference type="NCBI Taxonomy" id="2116700"/>
    <lineage>
        <taxon>Bacteria</taxon>
        <taxon>Pseudomonadati</taxon>
        <taxon>Pseudomonadota</taxon>
        <taxon>Gammaproteobacteria</taxon>
        <taxon>Aeromonadales</taxon>
        <taxon>Aeromonadaceae</taxon>
        <taxon>Zobellella</taxon>
    </lineage>
</organism>
<dbReference type="PROSITE" id="PS51257">
    <property type="entry name" value="PROKAR_LIPOPROTEIN"/>
    <property type="match status" value="1"/>
</dbReference>
<proteinExistence type="predicted"/>
<dbReference type="PANTHER" id="PTHR35603">
    <property type="match status" value="1"/>
</dbReference>
<dbReference type="PANTHER" id="PTHR35603:SF2">
    <property type="entry name" value="OUTER MEMBRANE LIPOPROTEIN"/>
    <property type="match status" value="1"/>
</dbReference>
<dbReference type="Proteomes" id="UP000240243">
    <property type="component" value="Unassembled WGS sequence"/>
</dbReference>
<dbReference type="RefSeq" id="WP_106729572.1">
    <property type="nucleotide sequence ID" value="NZ_PXYG01000003.1"/>
</dbReference>
<evidence type="ECO:0000259" key="3">
    <source>
        <dbReference type="Pfam" id="PF05433"/>
    </source>
</evidence>
<reference evidence="4 5" key="1">
    <citation type="submission" date="2018-03" db="EMBL/GenBank/DDBJ databases">
        <title>The draft genome of Zobellella sp. 59N8.</title>
        <authorList>
            <person name="Liu L."/>
            <person name="Li L."/>
            <person name="Zhang X."/>
            <person name="Liang L."/>
            <person name="Wang T."/>
        </authorList>
    </citation>
    <scope>NUCLEOTIDE SEQUENCE [LARGE SCALE GENOMIC DNA]</scope>
    <source>
        <strain evidence="4 5">59N8</strain>
    </source>
</reference>
<evidence type="ECO:0000313" key="4">
    <source>
        <dbReference type="EMBL" id="PSJ45709.1"/>
    </source>
</evidence>
<keyword evidence="2" id="KW-0472">Membrane</keyword>
<evidence type="ECO:0000313" key="5">
    <source>
        <dbReference type="Proteomes" id="UP000240243"/>
    </source>
</evidence>
<dbReference type="AlphaFoldDB" id="A0A2P7R664"/>
<comment type="subcellular location">
    <subcellularLocation>
        <location evidence="1">Membrane</location>
    </subcellularLocation>
</comment>
<protein>
    <recommendedName>
        <fullName evidence="3">Glycine zipper 2TM domain-containing protein</fullName>
    </recommendedName>
</protein>
<name>A0A2P7R664_9GAMM</name>
<evidence type="ECO:0000256" key="1">
    <source>
        <dbReference type="ARBA" id="ARBA00004370"/>
    </source>
</evidence>
<sequence>MNMIKGLGSVLGLTGVLILGGCETQRNQPMQSNQPYQSSGYGTTGQPTVYSGYGVVQSIELMQQDSTGSSIGLGTIAGAVVGGVTGSQIGSGRGSIAATVIGAAGGAYIGHELENRQSLGPEIYRFSIRMDNGSYQSLMLEGNPGFRVGDRVRINNGVMQRY</sequence>